<keyword evidence="1" id="KW-0479">Metal-binding</keyword>
<comment type="domain">
    <text evidence="6">A pair of annexin repeats may form one binding site for calcium and phospholipid.</text>
</comment>
<dbReference type="Proteomes" id="UP000004994">
    <property type="component" value="Chromosome 4"/>
</dbReference>
<dbReference type="PANTHER" id="PTHR10502">
    <property type="entry name" value="ANNEXIN"/>
    <property type="match status" value="1"/>
</dbReference>
<name>A0A3Q7FZF1_SOLLC</name>
<dbReference type="InterPro" id="IPR018502">
    <property type="entry name" value="Annexin_repeat"/>
</dbReference>
<dbReference type="PROSITE" id="PS00223">
    <property type="entry name" value="ANNEXIN_1"/>
    <property type="match status" value="1"/>
</dbReference>
<dbReference type="GO" id="GO:0009408">
    <property type="term" value="P:response to heat"/>
    <property type="evidence" value="ECO:0000318"/>
    <property type="project" value="GO_Central"/>
</dbReference>
<proteinExistence type="inferred from homology"/>
<comment type="similarity">
    <text evidence="6">Belongs to the annexin family.</text>
</comment>
<dbReference type="FunFam" id="1.10.220.10:FF:000015">
    <property type="entry name" value="Annexin"/>
    <property type="match status" value="1"/>
</dbReference>
<keyword evidence="4 6" id="KW-0041">Annexin</keyword>
<evidence type="ECO:0000313" key="7">
    <source>
        <dbReference type="EnsemblPlants" id="Solyc04g008270.3.1"/>
    </source>
</evidence>
<dbReference type="GO" id="GO:0005544">
    <property type="term" value="F:calcium-dependent phospholipid binding"/>
    <property type="evidence" value="ECO:0000318"/>
    <property type="project" value="GO_Central"/>
</dbReference>
<evidence type="ECO:0000256" key="1">
    <source>
        <dbReference type="ARBA" id="ARBA00022723"/>
    </source>
</evidence>
<evidence type="ECO:0000256" key="4">
    <source>
        <dbReference type="ARBA" id="ARBA00023216"/>
    </source>
</evidence>
<dbReference type="Gene3D" id="1.10.220.10">
    <property type="entry name" value="Annexin"/>
    <property type="match status" value="4"/>
</dbReference>
<keyword evidence="5 6" id="KW-0111">Calcium/phospholipid-binding</keyword>
<dbReference type="InterPro" id="IPR018252">
    <property type="entry name" value="Annexin_repeat_CS"/>
</dbReference>
<dbReference type="InterPro" id="IPR001464">
    <property type="entry name" value="Annexin"/>
</dbReference>
<dbReference type="InterPro" id="IPR037104">
    <property type="entry name" value="Annexin_sf"/>
</dbReference>
<keyword evidence="2 6" id="KW-0677">Repeat</keyword>
<dbReference type="InParanoid" id="A0A3Q7FZF1"/>
<sequence>MATLIIPPVLTSPRDDAAQLYKAFKGFGCDTASIINILAHRDATQRGLIQQEYRLMYSEELSNRLSRELSGDNKKAFLLWMHDPAVRDATIVRQALSGVVVDLRAATEVICSRTPSQIQYFKQIYYTMNGVYLEHDIESRTSDDHKKLLLSYVRTIRYEGPEVDSALAERDAKALYKAGEKRWGTDEKTFIRIFTESSRAHLAAVSYAYKSKYKNKLRSAVKSETSGLFRFGLLSILRCAKNPASFFAKEQYVALGGGGGNVGNGEQLHKAMKGLGTNDAALIRIIVTRAEIDMQYIKAEYRKKYKKCLNDAVYSETSGNYRTFLLSLLGPNY</sequence>
<dbReference type="GO" id="GO:0005737">
    <property type="term" value="C:cytoplasm"/>
    <property type="evidence" value="ECO:0000318"/>
    <property type="project" value="GO_Central"/>
</dbReference>
<dbReference type="GO" id="GO:0009651">
    <property type="term" value="P:response to salt stress"/>
    <property type="evidence" value="ECO:0000318"/>
    <property type="project" value="GO_Central"/>
</dbReference>
<organism evidence="7">
    <name type="scientific">Solanum lycopersicum</name>
    <name type="common">Tomato</name>
    <name type="synonym">Lycopersicon esculentum</name>
    <dbReference type="NCBI Taxonomy" id="4081"/>
    <lineage>
        <taxon>Eukaryota</taxon>
        <taxon>Viridiplantae</taxon>
        <taxon>Streptophyta</taxon>
        <taxon>Embryophyta</taxon>
        <taxon>Tracheophyta</taxon>
        <taxon>Spermatophyta</taxon>
        <taxon>Magnoliopsida</taxon>
        <taxon>eudicotyledons</taxon>
        <taxon>Gunneridae</taxon>
        <taxon>Pentapetalae</taxon>
        <taxon>asterids</taxon>
        <taxon>lamiids</taxon>
        <taxon>Solanales</taxon>
        <taxon>Solanaceae</taxon>
        <taxon>Solanoideae</taxon>
        <taxon>Solaneae</taxon>
        <taxon>Solanum</taxon>
        <taxon>Solanum subgen. Lycopersicon</taxon>
    </lineage>
</organism>
<evidence type="ECO:0000256" key="2">
    <source>
        <dbReference type="ARBA" id="ARBA00022737"/>
    </source>
</evidence>
<accession>A0A3Q7FZF1</accession>
<dbReference type="GO" id="GO:0009409">
    <property type="term" value="P:response to cold"/>
    <property type="evidence" value="ECO:0000318"/>
    <property type="project" value="GO_Central"/>
</dbReference>
<dbReference type="GO" id="GO:0009414">
    <property type="term" value="P:response to water deprivation"/>
    <property type="evidence" value="ECO:0000318"/>
    <property type="project" value="GO_Central"/>
</dbReference>
<dbReference type="GO" id="GO:0001786">
    <property type="term" value="F:phosphatidylserine binding"/>
    <property type="evidence" value="ECO:0000318"/>
    <property type="project" value="GO_Central"/>
</dbReference>
<dbReference type="FunCoup" id="A0A3Q7FZF1">
    <property type="interactions" value="738"/>
</dbReference>
<dbReference type="GO" id="GO:0005886">
    <property type="term" value="C:plasma membrane"/>
    <property type="evidence" value="ECO:0000318"/>
    <property type="project" value="GO_Central"/>
</dbReference>
<evidence type="ECO:0000256" key="5">
    <source>
        <dbReference type="ARBA" id="ARBA00023302"/>
    </source>
</evidence>
<dbReference type="PRINTS" id="PR00196">
    <property type="entry name" value="ANNEXIN"/>
</dbReference>
<reference evidence="7" key="2">
    <citation type="submission" date="2019-01" db="UniProtKB">
        <authorList>
            <consortium name="EnsemblPlants"/>
        </authorList>
    </citation>
    <scope>IDENTIFICATION</scope>
    <source>
        <strain evidence="7">cv. Heinz 1706</strain>
    </source>
</reference>
<dbReference type="Pfam" id="PF00191">
    <property type="entry name" value="Annexin"/>
    <property type="match status" value="4"/>
</dbReference>
<dbReference type="PANTHER" id="PTHR10502:SF186">
    <property type="entry name" value="ANNEXIN"/>
    <property type="match status" value="1"/>
</dbReference>
<dbReference type="Gramene" id="Solyc04g008270.3.1">
    <property type="protein sequence ID" value="Solyc04g008270.3.1"/>
    <property type="gene ID" value="Solyc04g008270.3"/>
</dbReference>
<dbReference type="SMART" id="SM00335">
    <property type="entry name" value="ANX"/>
    <property type="match status" value="4"/>
</dbReference>
<reference evidence="7" key="1">
    <citation type="journal article" date="2012" name="Nature">
        <title>The tomato genome sequence provides insights into fleshy fruit evolution.</title>
        <authorList>
            <consortium name="Tomato Genome Consortium"/>
        </authorList>
    </citation>
    <scope>NUCLEOTIDE SEQUENCE [LARGE SCALE GENOMIC DNA]</scope>
    <source>
        <strain evidence="7">cv. Heinz 1706</strain>
    </source>
</reference>
<protein>
    <recommendedName>
        <fullName evidence="6">Annexin</fullName>
    </recommendedName>
</protein>
<dbReference type="STRING" id="4081.A0A3Q7FZF1"/>
<dbReference type="GO" id="GO:0005509">
    <property type="term" value="F:calcium ion binding"/>
    <property type="evidence" value="ECO:0007669"/>
    <property type="project" value="InterPro"/>
</dbReference>
<evidence type="ECO:0000256" key="6">
    <source>
        <dbReference type="RuleBase" id="RU003540"/>
    </source>
</evidence>
<dbReference type="FunFam" id="1.10.220.10:FF:000002">
    <property type="entry name" value="Annexin"/>
    <property type="match status" value="1"/>
</dbReference>
<dbReference type="FunFam" id="1.10.220.10:FF:000008">
    <property type="entry name" value="Annexin"/>
    <property type="match status" value="1"/>
</dbReference>
<dbReference type="SUPFAM" id="SSF47874">
    <property type="entry name" value="Annexin"/>
    <property type="match status" value="1"/>
</dbReference>
<dbReference type="PaxDb" id="4081-Solyc04g008270.2.1"/>
<keyword evidence="8" id="KW-1185">Reference proteome</keyword>
<dbReference type="PROSITE" id="PS51897">
    <property type="entry name" value="ANNEXIN_2"/>
    <property type="match status" value="4"/>
</dbReference>
<evidence type="ECO:0000313" key="8">
    <source>
        <dbReference type="Proteomes" id="UP000004994"/>
    </source>
</evidence>
<keyword evidence="3 6" id="KW-0106">Calcium</keyword>
<dbReference type="OMA" id="HDIESRT"/>
<dbReference type="AlphaFoldDB" id="A0A3Q7FZF1"/>
<dbReference type="FunFam" id="1.10.220.10:FF:000001">
    <property type="entry name" value="Annexin"/>
    <property type="match status" value="1"/>
</dbReference>
<dbReference type="EnsemblPlants" id="Solyc04g008270.3.1">
    <property type="protein sequence ID" value="Solyc04g008270.3.1"/>
    <property type="gene ID" value="Solyc04g008270.3"/>
</dbReference>
<evidence type="ECO:0000256" key="3">
    <source>
        <dbReference type="ARBA" id="ARBA00022837"/>
    </source>
</evidence>